<name>A0A0A0BEW0_9GAMM</name>
<proteinExistence type="predicted"/>
<dbReference type="Gene3D" id="3.40.50.720">
    <property type="entry name" value="NAD(P)-binding Rossmann-like Domain"/>
    <property type="match status" value="1"/>
</dbReference>
<evidence type="ECO:0000259" key="1">
    <source>
        <dbReference type="Pfam" id="PF13460"/>
    </source>
</evidence>
<dbReference type="InterPro" id="IPR016040">
    <property type="entry name" value="NAD(P)-bd_dom"/>
</dbReference>
<reference evidence="2 3" key="1">
    <citation type="submission" date="2014-09" db="EMBL/GenBank/DDBJ databases">
        <authorList>
            <person name="Grob C."/>
            <person name="Taubert M."/>
            <person name="Howat A.M."/>
            <person name="Burns O.J."/>
            <person name="Dixon J.L."/>
            <person name="Chen Y."/>
            <person name="Murrell J.C."/>
        </authorList>
    </citation>
    <scope>NUCLEOTIDE SEQUENCE [LARGE SCALE GENOMIC DNA]</scope>
    <source>
        <strain evidence="2">L4</strain>
    </source>
</reference>
<dbReference type="PANTHER" id="PTHR15020:SF50">
    <property type="entry name" value="UPF0659 PROTEIN YMR090W"/>
    <property type="match status" value="1"/>
</dbReference>
<comment type="caution">
    <text evidence="2">The sequence shown here is derived from an EMBL/GenBank/DDBJ whole genome shotgun (WGS) entry which is preliminary data.</text>
</comment>
<dbReference type="STRING" id="392484.LP43_1723"/>
<dbReference type="PANTHER" id="PTHR15020">
    <property type="entry name" value="FLAVIN REDUCTASE-RELATED"/>
    <property type="match status" value="1"/>
</dbReference>
<sequence>MDKTLVIGANGQIGKQLIGLMALAKMPVKAMVRNAEQANDLEKLGAETMIADLEEALPDDAFADCDKVVFTAGSGGKTGADKTILIDLWGAVKAVDMAKKHHVKQFVMVSARDAGDPENGTPAIKHYNICKHFADKHLLESGVPYTILRPGLLTNEAATGLITTHRPETKEAMTITRADVAACVLQSLNHSEAINQIDELYNGDLPIAEAFIKAVSNRLG</sequence>
<dbReference type="InterPro" id="IPR036291">
    <property type="entry name" value="NAD(P)-bd_dom_sf"/>
</dbReference>
<dbReference type="RefSeq" id="WP_036314254.1">
    <property type="nucleotide sequence ID" value="NZ_JRQD01000004.1"/>
</dbReference>
<accession>A0A0A0BEW0</accession>
<gene>
    <name evidence="2" type="ORF">LP43_1723</name>
</gene>
<feature type="domain" description="NAD(P)-binding" evidence="1">
    <location>
        <begin position="8"/>
        <end position="190"/>
    </location>
</feature>
<evidence type="ECO:0000313" key="3">
    <source>
        <dbReference type="Proteomes" id="UP000029999"/>
    </source>
</evidence>
<dbReference type="AlphaFoldDB" id="A0A0A0BEW0"/>
<organism evidence="2 3">
    <name type="scientific">Methylophaga thiooxydans</name>
    <dbReference type="NCBI Taxonomy" id="392484"/>
    <lineage>
        <taxon>Bacteria</taxon>
        <taxon>Pseudomonadati</taxon>
        <taxon>Pseudomonadota</taxon>
        <taxon>Gammaproteobacteria</taxon>
        <taxon>Thiotrichales</taxon>
        <taxon>Piscirickettsiaceae</taxon>
        <taxon>Methylophaga</taxon>
    </lineage>
</organism>
<dbReference type="CDD" id="cd05243">
    <property type="entry name" value="SDR_a5"/>
    <property type="match status" value="1"/>
</dbReference>
<dbReference type="Pfam" id="PF13460">
    <property type="entry name" value="NAD_binding_10"/>
    <property type="match status" value="1"/>
</dbReference>
<dbReference type="Proteomes" id="UP000029999">
    <property type="component" value="Unassembled WGS sequence"/>
</dbReference>
<dbReference type="EMBL" id="JRQD01000004">
    <property type="protein sequence ID" value="KGM06501.1"/>
    <property type="molecule type" value="Genomic_DNA"/>
</dbReference>
<dbReference type="SUPFAM" id="SSF51735">
    <property type="entry name" value="NAD(P)-binding Rossmann-fold domains"/>
    <property type="match status" value="1"/>
</dbReference>
<evidence type="ECO:0000313" key="2">
    <source>
        <dbReference type="EMBL" id="KGM06501.1"/>
    </source>
</evidence>
<protein>
    <submittedName>
        <fullName evidence="2">Oxidoreductase ylbE</fullName>
    </submittedName>
</protein>